<reference evidence="8 9" key="1">
    <citation type="submission" date="2020-08" db="EMBL/GenBank/DDBJ databases">
        <title>Genomic Encyclopedia of Type Strains, Phase IV (KMG-V): Genome sequencing to study the core and pangenomes of soil and plant-associated prokaryotes.</title>
        <authorList>
            <person name="Whitman W."/>
        </authorList>
    </citation>
    <scope>NUCLEOTIDE SEQUENCE [LARGE SCALE GENOMIC DNA]</scope>
    <source>
        <strain evidence="8 9">X5P3</strain>
    </source>
</reference>
<dbReference type="AlphaFoldDB" id="A0A7W7ZRH8"/>
<evidence type="ECO:0000256" key="6">
    <source>
        <dbReference type="ARBA" id="ARBA00023136"/>
    </source>
</evidence>
<gene>
    <name evidence="8" type="ORF">HDF15_002811</name>
</gene>
<feature type="transmembrane region" description="Helical" evidence="7">
    <location>
        <begin position="86"/>
        <end position="109"/>
    </location>
</feature>
<feature type="transmembrane region" description="Helical" evidence="7">
    <location>
        <begin position="22"/>
        <end position="42"/>
    </location>
</feature>
<accession>A0A7W7ZRH8</accession>
<feature type="transmembrane region" description="Helical" evidence="7">
    <location>
        <begin position="396"/>
        <end position="415"/>
    </location>
</feature>
<dbReference type="InterPro" id="IPR014047">
    <property type="entry name" value="Chr_Tranpt_l_chain"/>
</dbReference>
<evidence type="ECO:0000256" key="1">
    <source>
        <dbReference type="ARBA" id="ARBA00004651"/>
    </source>
</evidence>
<feature type="transmembrane region" description="Helical" evidence="7">
    <location>
        <begin position="295"/>
        <end position="317"/>
    </location>
</feature>
<feature type="transmembrane region" description="Helical" evidence="7">
    <location>
        <begin position="115"/>
        <end position="135"/>
    </location>
</feature>
<dbReference type="EMBL" id="JACHIO010000011">
    <property type="protein sequence ID" value="MBB5064453.1"/>
    <property type="molecule type" value="Genomic_DNA"/>
</dbReference>
<protein>
    <submittedName>
        <fullName evidence="8">Chromate transporter</fullName>
    </submittedName>
</protein>
<organism evidence="8 9">
    <name type="scientific">Granulicella mallensis</name>
    <dbReference type="NCBI Taxonomy" id="940614"/>
    <lineage>
        <taxon>Bacteria</taxon>
        <taxon>Pseudomonadati</taxon>
        <taxon>Acidobacteriota</taxon>
        <taxon>Terriglobia</taxon>
        <taxon>Terriglobales</taxon>
        <taxon>Acidobacteriaceae</taxon>
        <taxon>Granulicella</taxon>
    </lineage>
</organism>
<comment type="similarity">
    <text evidence="2">Belongs to the chromate ion transporter (CHR) (TC 2.A.51) family.</text>
</comment>
<feature type="transmembrane region" description="Helical" evidence="7">
    <location>
        <begin position="255"/>
        <end position="275"/>
    </location>
</feature>
<keyword evidence="6 7" id="KW-0472">Membrane</keyword>
<evidence type="ECO:0000256" key="2">
    <source>
        <dbReference type="ARBA" id="ARBA00005262"/>
    </source>
</evidence>
<dbReference type="Pfam" id="PF02417">
    <property type="entry name" value="Chromate_transp"/>
    <property type="match status" value="2"/>
</dbReference>
<evidence type="ECO:0000313" key="8">
    <source>
        <dbReference type="EMBL" id="MBB5064453.1"/>
    </source>
</evidence>
<evidence type="ECO:0000256" key="4">
    <source>
        <dbReference type="ARBA" id="ARBA00022692"/>
    </source>
</evidence>
<dbReference type="GO" id="GO:0015109">
    <property type="term" value="F:chromate transmembrane transporter activity"/>
    <property type="evidence" value="ECO:0007669"/>
    <property type="project" value="InterPro"/>
</dbReference>
<proteinExistence type="inferred from homology"/>
<feature type="transmembrane region" description="Helical" evidence="7">
    <location>
        <begin position="221"/>
        <end position="243"/>
    </location>
</feature>
<keyword evidence="3" id="KW-1003">Cell membrane</keyword>
<name>A0A7W7ZRH8_9BACT</name>
<evidence type="ECO:0000256" key="5">
    <source>
        <dbReference type="ARBA" id="ARBA00022989"/>
    </source>
</evidence>
<dbReference type="RefSeq" id="WP_184256370.1">
    <property type="nucleotide sequence ID" value="NZ_JACHIO010000011.1"/>
</dbReference>
<feature type="transmembrane region" description="Helical" evidence="7">
    <location>
        <begin position="329"/>
        <end position="353"/>
    </location>
</feature>
<evidence type="ECO:0000256" key="3">
    <source>
        <dbReference type="ARBA" id="ARBA00022475"/>
    </source>
</evidence>
<comment type="subcellular location">
    <subcellularLocation>
        <location evidence="1">Cell membrane</location>
        <topology evidence="1">Multi-pass membrane protein</topology>
    </subcellularLocation>
</comment>
<feature type="transmembrane region" description="Helical" evidence="7">
    <location>
        <begin position="365"/>
        <end position="384"/>
    </location>
</feature>
<evidence type="ECO:0000313" key="9">
    <source>
        <dbReference type="Proteomes" id="UP000584867"/>
    </source>
</evidence>
<dbReference type="GO" id="GO:0005886">
    <property type="term" value="C:plasma membrane"/>
    <property type="evidence" value="ECO:0007669"/>
    <property type="project" value="UniProtKB-SubCell"/>
</dbReference>
<feature type="transmembrane region" description="Helical" evidence="7">
    <location>
        <begin position="421"/>
        <end position="439"/>
    </location>
</feature>
<dbReference type="NCBIfam" id="TIGR00937">
    <property type="entry name" value="2A51"/>
    <property type="match status" value="1"/>
</dbReference>
<feature type="transmembrane region" description="Helical" evidence="7">
    <location>
        <begin position="147"/>
        <end position="180"/>
    </location>
</feature>
<dbReference type="Proteomes" id="UP000584867">
    <property type="component" value="Unassembled WGS sequence"/>
</dbReference>
<dbReference type="PANTHER" id="PTHR33567">
    <property type="entry name" value="CHROMATE ION TRANSPORTER (EUROFUNG)"/>
    <property type="match status" value="1"/>
</dbReference>
<sequence length="444" mass="48867">MNSSATPQRPSFREAFGFWSRLGWISFGGTAAHIAIMHGYLVEKKKWISNGRFLHALSHCMILPGPEAQQLAIYIGWKLHGKKGGLAAGTLFVLPSMFVLLALSLIYVLFGNLPWIAAMFNGLKPAVIALVLLALLKIAGRALRGPVHYVVAAAAFIGMFFFNVSLPLIMLGAVVLGVLLGHLRPSLFHHQNSLETDEDEHEYFINKYSKSSETEFNSKSLVKLVGTALLLWLAPFALFYFFVDDFHFWKGLAFFFTKTAFVTIGGSYTVIPYVAQISVVKLHWLSKLQMMDGFALAETTPGPLIIVVAFVGFMAGYNHFHGSLWMGTLGLLATTFYTFLPCFLFVFAGAPIVERTQGKPAVEGVLSLITAVVVGAILDLTLFLGKGVVFPSGTMAVRSIDIVSVAWIITSLLLLKKFRMNVVYLILLSVAFGAGRYLIMLHMR</sequence>
<evidence type="ECO:0000256" key="7">
    <source>
        <dbReference type="SAM" id="Phobius"/>
    </source>
</evidence>
<keyword evidence="5 7" id="KW-1133">Transmembrane helix</keyword>
<dbReference type="PANTHER" id="PTHR33567:SF3">
    <property type="entry name" value="CHROMATE ION TRANSPORTER (EUROFUNG)"/>
    <property type="match status" value="1"/>
</dbReference>
<comment type="caution">
    <text evidence="8">The sequence shown here is derived from an EMBL/GenBank/DDBJ whole genome shotgun (WGS) entry which is preliminary data.</text>
</comment>
<dbReference type="InterPro" id="IPR003370">
    <property type="entry name" value="Chromate_transpt"/>
</dbReference>
<dbReference type="PIRSF" id="PIRSF004810">
    <property type="entry name" value="ChrA"/>
    <property type="match status" value="1"/>
</dbReference>
<keyword evidence="4 7" id="KW-0812">Transmembrane</keyword>